<dbReference type="EMBL" id="PPCV01000003">
    <property type="protein sequence ID" value="RXW32624.1"/>
    <property type="molecule type" value="Genomic_DNA"/>
</dbReference>
<evidence type="ECO:0000313" key="3">
    <source>
        <dbReference type="Proteomes" id="UP000290624"/>
    </source>
</evidence>
<organism evidence="2 3">
    <name type="scientific">Propioniciclava flava</name>
    <dbReference type="NCBI Taxonomy" id="2072026"/>
    <lineage>
        <taxon>Bacteria</taxon>
        <taxon>Bacillati</taxon>
        <taxon>Actinomycetota</taxon>
        <taxon>Actinomycetes</taxon>
        <taxon>Propionibacteriales</taxon>
        <taxon>Propionibacteriaceae</taxon>
        <taxon>Propioniciclava</taxon>
    </lineage>
</organism>
<dbReference type="OrthoDB" id="3237043at2"/>
<dbReference type="SUPFAM" id="SSF51735">
    <property type="entry name" value="NAD(P)-binding Rossmann-fold domains"/>
    <property type="match status" value="1"/>
</dbReference>
<dbReference type="Gene3D" id="3.40.50.720">
    <property type="entry name" value="NAD(P)-binding Rossmann-like Domain"/>
    <property type="match status" value="1"/>
</dbReference>
<evidence type="ECO:0000313" key="2">
    <source>
        <dbReference type="EMBL" id="RXW32624.1"/>
    </source>
</evidence>
<dbReference type="Proteomes" id="UP000290624">
    <property type="component" value="Unassembled WGS sequence"/>
</dbReference>
<dbReference type="RefSeq" id="WP_129458236.1">
    <property type="nucleotide sequence ID" value="NZ_PPCV01000003.1"/>
</dbReference>
<accession>A0A4Q2EJI2</accession>
<dbReference type="PRINTS" id="PR00081">
    <property type="entry name" value="GDHRDH"/>
</dbReference>
<comment type="caution">
    <text evidence="2">The sequence shown here is derived from an EMBL/GenBank/DDBJ whole genome shotgun (WGS) entry which is preliminary data.</text>
</comment>
<dbReference type="InterPro" id="IPR002347">
    <property type="entry name" value="SDR_fam"/>
</dbReference>
<keyword evidence="3" id="KW-1185">Reference proteome</keyword>
<dbReference type="AlphaFoldDB" id="A0A4Q2EJI2"/>
<dbReference type="Pfam" id="PF00106">
    <property type="entry name" value="adh_short"/>
    <property type="match status" value="1"/>
</dbReference>
<dbReference type="PANTHER" id="PTHR43157">
    <property type="entry name" value="PHOSPHATIDYLINOSITOL-GLYCAN BIOSYNTHESIS CLASS F PROTEIN-RELATED"/>
    <property type="match status" value="1"/>
</dbReference>
<evidence type="ECO:0000256" key="1">
    <source>
        <dbReference type="ARBA" id="ARBA00023002"/>
    </source>
</evidence>
<gene>
    <name evidence="2" type="ORF">C1706_05565</name>
</gene>
<proteinExistence type="predicted"/>
<dbReference type="GO" id="GO:0016491">
    <property type="term" value="F:oxidoreductase activity"/>
    <property type="evidence" value="ECO:0007669"/>
    <property type="project" value="UniProtKB-KW"/>
</dbReference>
<sequence>MTSSPSTMVITGASDGIGAAAARTLASAGHRVVIVGRSAAKTQAVATAAGITDVHLADFTRLDDVRRLAGELRDSYPRIDVLANNAGGIFDGPDRTRDGFEKTFQVNHLAPFLLTHGVIDRLVDSRALVVNTASIAARMFSKLDLDDLNTWDHFTPNRAYGNAKLAGILFARGLTTHYAARGLTAISFHPGVVSTNFASDTTSPLRWVYQTVMKAFLVTSEQGGENLRRFLDPTNRERWRSGTYYDPAGRQSRTTPVAGDLHVIEEHWRRSSAMLGLTWP</sequence>
<dbReference type="PANTHER" id="PTHR43157:SF31">
    <property type="entry name" value="PHOSPHATIDYLINOSITOL-GLYCAN BIOSYNTHESIS CLASS F PROTEIN"/>
    <property type="match status" value="1"/>
</dbReference>
<protein>
    <submittedName>
        <fullName evidence="2">Oxidoreductase</fullName>
    </submittedName>
</protein>
<keyword evidence="1" id="KW-0560">Oxidoreductase</keyword>
<reference evidence="2 3" key="1">
    <citation type="submission" date="2018-01" db="EMBL/GenBank/DDBJ databases">
        <title>Lactibacter flavus gen. nov., sp. nov., a novel bacterium of the family Propionibacteriaceae isolated from raw milk and dairy products.</title>
        <authorList>
            <person name="Wenning M."/>
            <person name="Breitenwieser F."/>
            <person name="Huptas C."/>
            <person name="von Neubeck M."/>
            <person name="Busse H.-J."/>
            <person name="Scherer S."/>
        </authorList>
    </citation>
    <scope>NUCLEOTIDE SEQUENCE [LARGE SCALE GENOMIC DNA]</scope>
    <source>
        <strain evidence="2 3">VG341</strain>
    </source>
</reference>
<dbReference type="InterPro" id="IPR036291">
    <property type="entry name" value="NAD(P)-bd_dom_sf"/>
</dbReference>
<name>A0A4Q2EJI2_9ACTN</name>